<dbReference type="PANTHER" id="PTHR23301:SF0">
    <property type="entry name" value="CHITIN-BINDING TYPE-2 DOMAIN-CONTAINING PROTEIN-RELATED"/>
    <property type="match status" value="1"/>
</dbReference>
<dbReference type="GO" id="GO:0005576">
    <property type="term" value="C:extracellular region"/>
    <property type="evidence" value="ECO:0007669"/>
    <property type="project" value="InterPro"/>
</dbReference>
<evidence type="ECO:0000259" key="8">
    <source>
        <dbReference type="PROSITE" id="PS50940"/>
    </source>
</evidence>
<dbReference type="InterPro" id="IPR051940">
    <property type="entry name" value="Chitin_bind-dev_reg"/>
</dbReference>
<dbReference type="GeneID" id="118274192"/>
<dbReference type="AlphaFoldDB" id="A0A9R0F5C6"/>
<dbReference type="GO" id="GO:0008061">
    <property type="term" value="F:chitin binding"/>
    <property type="evidence" value="ECO:0007669"/>
    <property type="project" value="UniProtKB-KW"/>
</dbReference>
<keyword evidence="9" id="KW-1185">Reference proteome</keyword>
<keyword evidence="5" id="KW-0325">Glycoprotein</keyword>
<feature type="domain" description="Chitin-binding type-2" evidence="8">
    <location>
        <begin position="283"/>
        <end position="340"/>
    </location>
</feature>
<dbReference type="InterPro" id="IPR002557">
    <property type="entry name" value="Chitin-bd_dom"/>
</dbReference>
<sequence>MKGITLLLISTAALAHANPARYFGNGCPKDSSQLLPHQDCGRFYICFGETKIVRECPSGLHFNAELELCDLPQNVKCNMNKLKRHLKFKVEEILKRKNENPSALCASKNSEGILIPHEKCNQFYKCSAGRPVEFSCPTNLLFNEINQMCDWPEKVDCDNRLMADDTGSENNNDKNDDSVVVGGDKHDPSQAPVICASENSDGVLVAHEECNRFYKCFDGHPVALNCPNKLLYNPELEYCDWPWNVNCGQREIFEDNDVVDNNGDNNQVGSGNVGNNADPSEAPKICAEENSDGILVAHENCDQFYKCLGGKPLALNCPDNLFYNPEQGYCDWQYNVKCNNKVIPEENNDSIGNNFANQVCSGRNDDIMLPHENCNQFYKCVHNHKQPMYCPPGLHFNTILNVCDWPFNVDCGQRNKCLALVLLCVALAHADSSCSDDDQFLPHENCNQFYVCMSGEKIQLFCPNGLMYNTELETCDWHENVDCGDRLIPDEVGDGNDHPTQPGGNNFDDRLAEVIEVVAICAADNSDGILIAHENCNQFYKCGAGRPIALVCPEGLLYNPEKEFCDWAANVDCGNRVQCLALVLLCVALAHADSSCADDDQFLPHENCNQFYVCMSGVKIQLFCPDGLMYNTELETCDWHENVDCGDRLIPDEVGDGNDHPTQPGGNNFDDPSEAPAICAADNSDGILIAHENCNQFYKCGAGQPIALECPENLLYNPEKEFCDWPANVDCGDRVR</sequence>
<keyword evidence="3" id="KW-0677">Repeat</keyword>
<feature type="domain" description="Chitin-binding type-2" evidence="8">
    <location>
        <begin position="357"/>
        <end position="413"/>
    </location>
</feature>
<feature type="compositionally biased region" description="Basic and acidic residues" evidence="6">
    <location>
        <begin position="171"/>
        <end position="183"/>
    </location>
</feature>
<dbReference type="RefSeq" id="XP_050563404.1">
    <property type="nucleotide sequence ID" value="XM_050707447.1"/>
</dbReference>
<dbReference type="PANTHER" id="PTHR23301">
    <property type="entry name" value="CHITIN BINDING PERITROPHIN-A"/>
    <property type="match status" value="1"/>
</dbReference>
<keyword evidence="1" id="KW-0147">Chitin-binding</keyword>
<evidence type="ECO:0000256" key="3">
    <source>
        <dbReference type="ARBA" id="ARBA00022737"/>
    </source>
</evidence>
<dbReference type="Pfam" id="PF01607">
    <property type="entry name" value="CBM_14"/>
    <property type="match status" value="9"/>
</dbReference>
<feature type="chain" id="PRO_5040165527" evidence="7">
    <location>
        <begin position="18"/>
        <end position="736"/>
    </location>
</feature>
<feature type="region of interest" description="Disordered" evidence="6">
    <location>
        <begin position="162"/>
        <end position="183"/>
    </location>
</feature>
<evidence type="ECO:0000313" key="10">
    <source>
        <dbReference type="RefSeq" id="XP_050563404.1"/>
    </source>
</evidence>
<evidence type="ECO:0000256" key="6">
    <source>
        <dbReference type="SAM" id="MobiDB-lite"/>
    </source>
</evidence>
<organism evidence="9 10">
    <name type="scientific">Spodoptera frugiperda</name>
    <name type="common">Fall armyworm</name>
    <dbReference type="NCBI Taxonomy" id="7108"/>
    <lineage>
        <taxon>Eukaryota</taxon>
        <taxon>Metazoa</taxon>
        <taxon>Ecdysozoa</taxon>
        <taxon>Arthropoda</taxon>
        <taxon>Hexapoda</taxon>
        <taxon>Insecta</taxon>
        <taxon>Pterygota</taxon>
        <taxon>Neoptera</taxon>
        <taxon>Endopterygota</taxon>
        <taxon>Lepidoptera</taxon>
        <taxon>Glossata</taxon>
        <taxon>Ditrysia</taxon>
        <taxon>Noctuoidea</taxon>
        <taxon>Noctuidae</taxon>
        <taxon>Amphipyrinae</taxon>
        <taxon>Spodoptera</taxon>
    </lineage>
</organism>
<accession>A0A9R0F5C6</accession>
<feature type="domain" description="Chitin-binding type-2" evidence="8">
    <location>
        <begin position="593"/>
        <end position="647"/>
    </location>
</feature>
<feature type="domain" description="Chitin-binding type-2" evidence="8">
    <location>
        <begin position="102"/>
        <end position="159"/>
    </location>
</feature>
<evidence type="ECO:0000313" key="9">
    <source>
        <dbReference type="Proteomes" id="UP000829999"/>
    </source>
</evidence>
<evidence type="ECO:0000256" key="7">
    <source>
        <dbReference type="SAM" id="SignalP"/>
    </source>
</evidence>
<feature type="domain" description="Chitin-binding type-2" evidence="8">
    <location>
        <begin position="24"/>
        <end position="79"/>
    </location>
</feature>
<name>A0A9R0F5C6_SPOFR</name>
<proteinExistence type="predicted"/>
<feature type="signal peptide" evidence="7">
    <location>
        <begin position="1"/>
        <end position="17"/>
    </location>
</feature>
<feature type="domain" description="Chitin-binding type-2" evidence="8">
    <location>
        <begin position="192"/>
        <end position="249"/>
    </location>
</feature>
<dbReference type="Gene3D" id="2.170.140.10">
    <property type="entry name" value="Chitin binding domain"/>
    <property type="match status" value="9"/>
</dbReference>
<keyword evidence="2 7" id="KW-0732">Signal</keyword>
<evidence type="ECO:0000256" key="4">
    <source>
        <dbReference type="ARBA" id="ARBA00023157"/>
    </source>
</evidence>
<dbReference type="PROSITE" id="PS50940">
    <property type="entry name" value="CHIT_BIND_II"/>
    <property type="match status" value="9"/>
</dbReference>
<dbReference type="Proteomes" id="UP000829999">
    <property type="component" value="Chromosome 3"/>
</dbReference>
<dbReference type="SMART" id="SM00494">
    <property type="entry name" value="ChtBD2"/>
    <property type="match status" value="9"/>
</dbReference>
<evidence type="ECO:0000256" key="2">
    <source>
        <dbReference type="ARBA" id="ARBA00022729"/>
    </source>
</evidence>
<feature type="domain" description="Chitin-binding type-2" evidence="8">
    <location>
        <begin position="431"/>
        <end position="485"/>
    </location>
</feature>
<dbReference type="SUPFAM" id="SSF57625">
    <property type="entry name" value="Invertebrate chitin-binding proteins"/>
    <property type="match status" value="9"/>
</dbReference>
<gene>
    <name evidence="10" type="primary">LOC118274192</name>
</gene>
<evidence type="ECO:0000256" key="5">
    <source>
        <dbReference type="ARBA" id="ARBA00023180"/>
    </source>
</evidence>
<dbReference type="InterPro" id="IPR036508">
    <property type="entry name" value="Chitin-bd_dom_sf"/>
</dbReference>
<protein>
    <submittedName>
        <fullName evidence="10">Chondroitin proteoglycan 2-like</fullName>
    </submittedName>
</protein>
<dbReference type="OrthoDB" id="9987187at2759"/>
<evidence type="ECO:0000256" key="1">
    <source>
        <dbReference type="ARBA" id="ARBA00022669"/>
    </source>
</evidence>
<feature type="domain" description="Chitin-binding type-2" evidence="8">
    <location>
        <begin position="676"/>
        <end position="733"/>
    </location>
</feature>
<reference evidence="10" key="1">
    <citation type="submission" date="2025-08" db="UniProtKB">
        <authorList>
            <consortium name="RefSeq"/>
        </authorList>
    </citation>
    <scope>IDENTIFICATION</scope>
    <source>
        <tissue evidence="10">Whole larval tissue</tissue>
    </source>
</reference>
<keyword evidence="4" id="KW-1015">Disulfide bond</keyword>
<feature type="domain" description="Chitin-binding type-2" evidence="8">
    <location>
        <begin position="518"/>
        <end position="575"/>
    </location>
</feature>